<evidence type="ECO:0000313" key="4">
    <source>
        <dbReference type="Proteomes" id="UP000604481"/>
    </source>
</evidence>
<name>A0A8J7KGB1_9NEIS</name>
<evidence type="ECO:0000313" key="3">
    <source>
        <dbReference type="EMBL" id="MBE9610299.1"/>
    </source>
</evidence>
<dbReference type="RefSeq" id="WP_194116826.1">
    <property type="nucleotide sequence ID" value="NZ_JADFUA010000008.1"/>
</dbReference>
<keyword evidence="1" id="KW-0812">Transmembrane</keyword>
<evidence type="ECO:0000259" key="2">
    <source>
        <dbReference type="Pfam" id="PF12729"/>
    </source>
</evidence>
<keyword evidence="1" id="KW-1133">Transmembrane helix</keyword>
<evidence type="ECO:0000256" key="1">
    <source>
        <dbReference type="SAM" id="Phobius"/>
    </source>
</evidence>
<keyword evidence="4" id="KW-1185">Reference proteome</keyword>
<reference evidence="3 4" key="1">
    <citation type="submission" date="2020-10" db="EMBL/GenBank/DDBJ databases">
        <title>The genome sequence of Chitinilyticum litopenaei 4Y14.</title>
        <authorList>
            <person name="Liu Y."/>
        </authorList>
    </citation>
    <scope>NUCLEOTIDE SEQUENCE [LARGE SCALE GENOMIC DNA]</scope>
    <source>
        <strain evidence="3 4">4Y14</strain>
    </source>
</reference>
<dbReference type="Proteomes" id="UP000604481">
    <property type="component" value="Unassembled WGS sequence"/>
</dbReference>
<dbReference type="InterPro" id="IPR024478">
    <property type="entry name" value="HlyB_4HB_MCP"/>
</dbReference>
<gene>
    <name evidence="3" type="ORF">INR99_13190</name>
</gene>
<dbReference type="EMBL" id="JADFUA010000008">
    <property type="protein sequence ID" value="MBE9610299.1"/>
    <property type="molecule type" value="Genomic_DNA"/>
</dbReference>
<comment type="caution">
    <text evidence="3">The sequence shown here is derived from an EMBL/GenBank/DDBJ whole genome shotgun (WGS) entry which is preliminary data.</text>
</comment>
<dbReference type="AlphaFoldDB" id="A0A8J7KGB1"/>
<dbReference type="Pfam" id="PF12729">
    <property type="entry name" value="4HB_MCP_1"/>
    <property type="match status" value="1"/>
</dbReference>
<feature type="transmembrane region" description="Helical" evidence="1">
    <location>
        <begin position="9"/>
        <end position="29"/>
    </location>
</feature>
<feature type="domain" description="Chemotaxis methyl-accepting receptor HlyB-like 4HB MCP" evidence="2">
    <location>
        <begin position="6"/>
        <end position="179"/>
    </location>
</feature>
<keyword evidence="1" id="KW-0472">Membrane</keyword>
<organism evidence="3 4">
    <name type="scientific">Chitinilyticum piscinae</name>
    <dbReference type="NCBI Taxonomy" id="2866724"/>
    <lineage>
        <taxon>Bacteria</taxon>
        <taxon>Pseudomonadati</taxon>
        <taxon>Pseudomonadota</taxon>
        <taxon>Betaproteobacteria</taxon>
        <taxon>Neisseriales</taxon>
        <taxon>Chitinibacteraceae</taxon>
        <taxon>Chitinilyticum</taxon>
    </lineage>
</organism>
<protein>
    <submittedName>
        <fullName evidence="3">MCP four helix bundle domain-containing protein</fullName>
    </submittedName>
</protein>
<sequence length="219" mass="24835">MTYALRQRFWAVVAGAVMAVLVTGLIGFFSSQQISEELEFTDENIIRSLAILSSVERDFLLIRVNALYHLSYQDASKRAPHENTIRHNIAQINEHLDAYARDLVVNRQDGELLQRDRQLLGEYLTALEKVLAASNAGKREEALVVVESEWKPAGERLTAAFADHTRYKERLVDQVVQQSMHSGRRNAWILLLVTAAGVLLVLAVAWLFRRSLQHTQTGR</sequence>
<accession>A0A8J7KGB1</accession>
<feature type="transmembrane region" description="Helical" evidence="1">
    <location>
        <begin position="187"/>
        <end position="208"/>
    </location>
</feature>
<proteinExistence type="predicted"/>